<name>A0A0S4L3R2_9BACT</name>
<proteinExistence type="predicted"/>
<dbReference type="STRING" id="1742972.COMA1_10570"/>
<keyword evidence="2" id="KW-1185">Reference proteome</keyword>
<evidence type="ECO:0000313" key="1">
    <source>
        <dbReference type="EMBL" id="CUS32323.1"/>
    </source>
</evidence>
<dbReference type="Proteomes" id="UP000199032">
    <property type="component" value="Unassembled WGS sequence"/>
</dbReference>
<reference evidence="1 2" key="1">
    <citation type="submission" date="2015-10" db="EMBL/GenBank/DDBJ databases">
        <authorList>
            <person name="Gilbert D.G."/>
        </authorList>
    </citation>
    <scope>NUCLEOTIDE SEQUENCE [LARGE SCALE GENOMIC DNA]</scope>
    <source>
        <strain evidence="1">COMA1</strain>
    </source>
</reference>
<protein>
    <submittedName>
        <fullName evidence="1">Uncharacterized protein</fullName>
    </submittedName>
</protein>
<evidence type="ECO:0000313" key="2">
    <source>
        <dbReference type="Proteomes" id="UP000199032"/>
    </source>
</evidence>
<sequence>MNKHFVSLQNNTACGFLDTYFQVIQRFNAMPLPHPPILTYLHDNKGTL</sequence>
<dbReference type="EMBL" id="CZQA01000001">
    <property type="protein sequence ID" value="CUS32323.1"/>
    <property type="molecule type" value="Genomic_DNA"/>
</dbReference>
<accession>A0A0S4L3R2</accession>
<organism evidence="1 2">
    <name type="scientific">Candidatus Nitrospira nitrosa</name>
    <dbReference type="NCBI Taxonomy" id="1742972"/>
    <lineage>
        <taxon>Bacteria</taxon>
        <taxon>Pseudomonadati</taxon>
        <taxon>Nitrospirota</taxon>
        <taxon>Nitrospiria</taxon>
        <taxon>Nitrospirales</taxon>
        <taxon>Nitrospiraceae</taxon>
        <taxon>Nitrospira</taxon>
    </lineage>
</organism>
<gene>
    <name evidence="1" type="ORF">COMA1_10570</name>
</gene>
<dbReference type="AlphaFoldDB" id="A0A0S4L3R2"/>